<evidence type="ECO:0000256" key="3">
    <source>
        <dbReference type="ARBA" id="ARBA00022692"/>
    </source>
</evidence>
<reference evidence="7" key="1">
    <citation type="submission" date="2022-01" db="EMBL/GenBank/DDBJ databases">
        <title>Genome Sequence Resource for Two Populations of Ditylenchus destructor, the Migratory Endoparasitic Phytonematode.</title>
        <authorList>
            <person name="Zhang H."/>
            <person name="Lin R."/>
            <person name="Xie B."/>
        </authorList>
    </citation>
    <scope>NUCLEOTIDE SEQUENCE</scope>
    <source>
        <strain evidence="7">BazhouSP</strain>
    </source>
</reference>
<accession>A0AAD4MW98</accession>
<name>A0AAD4MW98_9BILA</name>
<feature type="transmembrane region" description="Helical" evidence="6">
    <location>
        <begin position="20"/>
        <end position="41"/>
    </location>
</feature>
<dbReference type="GO" id="GO:0004888">
    <property type="term" value="F:transmembrane signaling receptor activity"/>
    <property type="evidence" value="ECO:0007669"/>
    <property type="project" value="InterPro"/>
</dbReference>
<feature type="transmembrane region" description="Helical" evidence="6">
    <location>
        <begin position="50"/>
        <end position="71"/>
    </location>
</feature>
<keyword evidence="3 6" id="KW-0812">Transmembrane</keyword>
<comment type="similarity">
    <text evidence="2 6">Belongs to the nematode receptor-like protein srg family.</text>
</comment>
<dbReference type="GO" id="GO:0016020">
    <property type="term" value="C:membrane"/>
    <property type="evidence" value="ECO:0007669"/>
    <property type="project" value="UniProtKB-SubCell"/>
</dbReference>
<comment type="caution">
    <text evidence="7">The sequence shown here is derived from an EMBL/GenBank/DDBJ whole genome shotgun (WGS) entry which is preliminary data.</text>
</comment>
<comment type="subcellular location">
    <subcellularLocation>
        <location evidence="1">Membrane</location>
        <topology evidence="1">Multi-pass membrane protein</topology>
    </subcellularLocation>
</comment>
<evidence type="ECO:0000313" key="8">
    <source>
        <dbReference type="Proteomes" id="UP001201812"/>
    </source>
</evidence>
<dbReference type="PANTHER" id="PTHR31552">
    <property type="entry name" value="SERPENTINE RECEPTOR CLASS GAMMA"/>
    <property type="match status" value="1"/>
</dbReference>
<feature type="transmembrane region" description="Helical" evidence="6">
    <location>
        <begin position="91"/>
        <end position="116"/>
    </location>
</feature>
<dbReference type="EMBL" id="JAKKPZ010000052">
    <property type="protein sequence ID" value="KAI1705891.1"/>
    <property type="molecule type" value="Genomic_DNA"/>
</dbReference>
<protein>
    <recommendedName>
        <fullName evidence="6">Serpentine receptor class gamma</fullName>
    </recommendedName>
</protein>
<comment type="caution">
    <text evidence="6">Lacks conserved residue(s) required for the propagation of feature annotation.</text>
</comment>
<dbReference type="AlphaFoldDB" id="A0AAD4MW98"/>
<keyword evidence="4 6" id="KW-1133">Transmembrane helix</keyword>
<evidence type="ECO:0000256" key="6">
    <source>
        <dbReference type="RuleBase" id="RU280813"/>
    </source>
</evidence>
<evidence type="ECO:0000313" key="7">
    <source>
        <dbReference type="EMBL" id="KAI1705891.1"/>
    </source>
</evidence>
<dbReference type="Proteomes" id="UP001201812">
    <property type="component" value="Unassembled WGS sequence"/>
</dbReference>
<evidence type="ECO:0000256" key="5">
    <source>
        <dbReference type="ARBA" id="ARBA00023136"/>
    </source>
</evidence>
<evidence type="ECO:0000256" key="1">
    <source>
        <dbReference type="ARBA" id="ARBA00004141"/>
    </source>
</evidence>
<dbReference type="PANTHER" id="PTHR31552:SF8">
    <property type="entry name" value="SERPENTINE RECEPTOR CLASS GAMMA"/>
    <property type="match status" value="1"/>
</dbReference>
<dbReference type="GO" id="GO:0007606">
    <property type="term" value="P:sensory perception of chemical stimulus"/>
    <property type="evidence" value="ECO:0007669"/>
    <property type="project" value="UniProtKB-UniRule"/>
</dbReference>
<dbReference type="InterPro" id="IPR000609">
    <property type="entry name" value="7TM_GPCR_serpentine_rcpt_Srg"/>
</dbReference>
<gene>
    <name evidence="7" type="ORF">DdX_13328</name>
</gene>
<organism evidence="7 8">
    <name type="scientific">Ditylenchus destructor</name>
    <dbReference type="NCBI Taxonomy" id="166010"/>
    <lineage>
        <taxon>Eukaryota</taxon>
        <taxon>Metazoa</taxon>
        <taxon>Ecdysozoa</taxon>
        <taxon>Nematoda</taxon>
        <taxon>Chromadorea</taxon>
        <taxon>Rhabditida</taxon>
        <taxon>Tylenchina</taxon>
        <taxon>Tylenchomorpha</taxon>
        <taxon>Sphaerularioidea</taxon>
        <taxon>Anguinidae</taxon>
        <taxon>Anguininae</taxon>
        <taxon>Ditylenchus</taxon>
    </lineage>
</organism>
<dbReference type="Pfam" id="PF02118">
    <property type="entry name" value="Srg"/>
    <property type="match status" value="1"/>
</dbReference>
<keyword evidence="5 6" id="KW-0472">Membrane</keyword>
<proteinExistence type="inferred from homology"/>
<keyword evidence="8" id="KW-1185">Reference proteome</keyword>
<sequence length="212" mass="23936">MYIFDSIGAVISNCVIPPFIIALSIGVPSLILYSLEAFILLKRHRRYNTAFFRLFIARFILNVLGHFNSFICVRLGRVGVFLDFFEMLPSKLLAFSFFFIYYAFHAENMATMFILVNRLSVVAMPMTQVKGLPTGVQLNNLYTCLPMFEVSHIPREMVGRSAPDHRTSVVTFSKVASGSASEHPEAEVWQHCTGLAFTCGGSQYLWGKIELE</sequence>
<evidence type="ECO:0000256" key="4">
    <source>
        <dbReference type="ARBA" id="ARBA00022989"/>
    </source>
</evidence>
<evidence type="ECO:0000256" key="2">
    <source>
        <dbReference type="ARBA" id="ARBA00005692"/>
    </source>
</evidence>